<reference evidence="1 2" key="2">
    <citation type="journal article" date="2022" name="Mol. Ecol. Resour.">
        <title>The genomes of chicory, endive, great burdock and yacon provide insights into Asteraceae paleo-polyploidization history and plant inulin production.</title>
        <authorList>
            <person name="Fan W."/>
            <person name="Wang S."/>
            <person name="Wang H."/>
            <person name="Wang A."/>
            <person name="Jiang F."/>
            <person name="Liu H."/>
            <person name="Zhao H."/>
            <person name="Xu D."/>
            <person name="Zhang Y."/>
        </authorList>
    </citation>
    <scope>NUCLEOTIDE SEQUENCE [LARGE SCALE GENOMIC DNA]</scope>
    <source>
        <strain evidence="2">cv. Yunnan</strain>
        <tissue evidence="1">Leaves</tissue>
    </source>
</reference>
<dbReference type="Proteomes" id="UP001056120">
    <property type="component" value="Linkage Group LG26"/>
</dbReference>
<reference evidence="2" key="1">
    <citation type="journal article" date="2022" name="Mol. Ecol. Resour.">
        <title>The genomes of chicory, endive, great burdock and yacon provide insights into Asteraceae palaeo-polyploidization history and plant inulin production.</title>
        <authorList>
            <person name="Fan W."/>
            <person name="Wang S."/>
            <person name="Wang H."/>
            <person name="Wang A."/>
            <person name="Jiang F."/>
            <person name="Liu H."/>
            <person name="Zhao H."/>
            <person name="Xu D."/>
            <person name="Zhang Y."/>
        </authorList>
    </citation>
    <scope>NUCLEOTIDE SEQUENCE [LARGE SCALE GENOMIC DNA]</scope>
    <source>
        <strain evidence="2">cv. Yunnan</strain>
    </source>
</reference>
<organism evidence="1 2">
    <name type="scientific">Smallanthus sonchifolius</name>
    <dbReference type="NCBI Taxonomy" id="185202"/>
    <lineage>
        <taxon>Eukaryota</taxon>
        <taxon>Viridiplantae</taxon>
        <taxon>Streptophyta</taxon>
        <taxon>Embryophyta</taxon>
        <taxon>Tracheophyta</taxon>
        <taxon>Spermatophyta</taxon>
        <taxon>Magnoliopsida</taxon>
        <taxon>eudicotyledons</taxon>
        <taxon>Gunneridae</taxon>
        <taxon>Pentapetalae</taxon>
        <taxon>asterids</taxon>
        <taxon>campanulids</taxon>
        <taxon>Asterales</taxon>
        <taxon>Asteraceae</taxon>
        <taxon>Asteroideae</taxon>
        <taxon>Heliantheae alliance</taxon>
        <taxon>Millerieae</taxon>
        <taxon>Smallanthus</taxon>
    </lineage>
</organism>
<protein>
    <submittedName>
        <fullName evidence="1">Uncharacterized protein</fullName>
    </submittedName>
</protein>
<name>A0ACB8ZAN9_9ASTR</name>
<evidence type="ECO:0000313" key="2">
    <source>
        <dbReference type="Proteomes" id="UP001056120"/>
    </source>
</evidence>
<gene>
    <name evidence="1" type="ORF">L1987_77739</name>
</gene>
<dbReference type="EMBL" id="CM042043">
    <property type="protein sequence ID" value="KAI3694760.1"/>
    <property type="molecule type" value="Genomic_DNA"/>
</dbReference>
<proteinExistence type="predicted"/>
<accession>A0ACB8ZAN9</accession>
<evidence type="ECO:0000313" key="1">
    <source>
        <dbReference type="EMBL" id="KAI3694760.1"/>
    </source>
</evidence>
<keyword evidence="2" id="KW-1185">Reference proteome</keyword>
<sequence>MSPSLASMFFRNAKRLGMISKEYAWILSQKTIDILQSTKFEVIESLQGALGFRSYVPASRTLHYFTQRWNRKFNRKVHVLAIWAYDTIWALADSIERVEVRQNSTLLLREILKSEFKGMSGDFQITERHLASNGFEIVNAVDHGERIVGYWTLSKGITRTHPSFNDVVRHSAIHKEDVIWPEGSTINPNGWTVPTSHGKKLRIGVQTGLNLLFVHAVYDHQKNVTNAIGFSVDVFNTCLQALPYEVTYEFVPYANGSYDEIIQKVYNKEIDGFLADTTIFSKRYKFVDFTATYTDLGLGTLVKTNRKDVWIFLRPMNIYKERQYHTFKDYADALTKGGRHGGADAIVDEIPYIKMFLGKYSNGDYEMFSSEPVTSGFGFIFAKGSPLVADMSREIAKIREDGTLNYLEKKWFNTEFPELPQDSSSKPKTMILERFAGSLRF</sequence>
<comment type="caution">
    <text evidence="1">The sequence shown here is derived from an EMBL/GenBank/DDBJ whole genome shotgun (WGS) entry which is preliminary data.</text>
</comment>